<evidence type="ECO:0000313" key="9">
    <source>
        <dbReference type="EMBL" id="RNG22362.1"/>
    </source>
</evidence>
<evidence type="ECO:0000256" key="2">
    <source>
        <dbReference type="ARBA" id="ARBA00022964"/>
    </source>
</evidence>
<comment type="cofactor">
    <cofactor evidence="1">
        <name>Fe(2+)</name>
        <dbReference type="ChEBI" id="CHEBI:29033"/>
    </cofactor>
</comment>
<dbReference type="Proteomes" id="UP000275401">
    <property type="component" value="Unassembled WGS sequence"/>
</dbReference>
<dbReference type="PANTHER" id="PTHR39479">
    <property type="match status" value="1"/>
</dbReference>
<feature type="compositionally biased region" description="Basic and acidic residues" evidence="8">
    <location>
        <begin position="370"/>
        <end position="386"/>
    </location>
</feature>
<dbReference type="AlphaFoldDB" id="A0A3M8VWV6"/>
<proteinExistence type="inferred from homology"/>
<dbReference type="PANTHER" id="PTHR39479:SF2">
    <property type="entry name" value="2-OXOADIPATE DIOXYGENASE_DECARBOXYLASE"/>
    <property type="match status" value="1"/>
</dbReference>
<evidence type="ECO:0000256" key="1">
    <source>
        <dbReference type="ARBA" id="ARBA00001954"/>
    </source>
</evidence>
<gene>
    <name evidence="9" type="ORF">EEJ42_20745</name>
</gene>
<keyword evidence="3" id="KW-0560">Oxidoreductase</keyword>
<comment type="similarity">
    <text evidence="5">Belongs to the 2-oxoadipate dioxygenase/decarboxylase family.</text>
</comment>
<dbReference type="InterPro" id="IPR009770">
    <property type="entry name" value="HGLS"/>
</dbReference>
<evidence type="ECO:0000313" key="10">
    <source>
        <dbReference type="Proteomes" id="UP000275401"/>
    </source>
</evidence>
<protein>
    <recommendedName>
        <fullName evidence="6">2-oxoadipate dioxygenase/decarboxylase</fullName>
        <ecNumber evidence="6">1.13.11.93</ecNumber>
    </recommendedName>
    <alternativeName>
        <fullName evidence="7">2-hydroxyglutarate synthase</fullName>
    </alternativeName>
</protein>
<dbReference type="SMART" id="SM01150">
    <property type="entry name" value="DUF1338"/>
    <property type="match status" value="1"/>
</dbReference>
<evidence type="ECO:0000256" key="5">
    <source>
        <dbReference type="ARBA" id="ARBA00035013"/>
    </source>
</evidence>
<evidence type="ECO:0000256" key="6">
    <source>
        <dbReference type="ARBA" id="ARBA00035023"/>
    </source>
</evidence>
<keyword evidence="4" id="KW-0408">Iron</keyword>
<dbReference type="GO" id="GO:0051213">
    <property type="term" value="F:dioxygenase activity"/>
    <property type="evidence" value="ECO:0007669"/>
    <property type="project" value="UniProtKB-KW"/>
</dbReference>
<evidence type="ECO:0000256" key="4">
    <source>
        <dbReference type="ARBA" id="ARBA00023004"/>
    </source>
</evidence>
<reference evidence="9 10" key="1">
    <citation type="submission" date="2018-11" db="EMBL/GenBank/DDBJ databases">
        <title>The Potential of Streptomyces as Biocontrol Agents against the Tomato grey mould, Botrytis cinerea (Gray mold) Frontiers in Microbiology.</title>
        <authorList>
            <person name="Li D."/>
        </authorList>
    </citation>
    <scope>NUCLEOTIDE SEQUENCE [LARGE SCALE GENOMIC DNA]</scope>
    <source>
        <strain evidence="9 10">NEAU-LD23</strain>
    </source>
</reference>
<keyword evidence="10" id="KW-1185">Reference proteome</keyword>
<dbReference type="Gene3D" id="3.10.180.80">
    <property type="entry name" value="Uncharacterised protein PF07063, DUF1338"/>
    <property type="match status" value="2"/>
</dbReference>
<dbReference type="EMBL" id="RIBZ01000264">
    <property type="protein sequence ID" value="RNG22362.1"/>
    <property type="molecule type" value="Genomic_DNA"/>
</dbReference>
<name>A0A3M8VWV6_9ACTN</name>
<evidence type="ECO:0000256" key="8">
    <source>
        <dbReference type="SAM" id="MobiDB-lite"/>
    </source>
</evidence>
<feature type="region of interest" description="Disordered" evidence="8">
    <location>
        <begin position="370"/>
        <end position="405"/>
    </location>
</feature>
<organism evidence="9 10">
    <name type="scientific">Streptomyces botrytidirepellens</name>
    <dbReference type="NCBI Taxonomy" id="2486417"/>
    <lineage>
        <taxon>Bacteria</taxon>
        <taxon>Bacillati</taxon>
        <taxon>Actinomycetota</taxon>
        <taxon>Actinomycetes</taxon>
        <taxon>Kitasatosporales</taxon>
        <taxon>Streptomycetaceae</taxon>
        <taxon>Streptomyces</taxon>
    </lineage>
</organism>
<sequence length="405" mass="43544">MNAVPPWQLRARFARALSDAYAREVPAHATLVDVAARVDADVLRRDGDRARRLGGIERVRAERHAAIRVATPGELHAVGQIFAALGMCPVGAYAPGDAAARPAPVVSTLFRPVDPGELARAPFRVFTSVLVPGDRRSFTAERQQRVFPPELLRLAERAEAEHGLPPEGARRFLDLATAAFLPSRAPVDLTPRVFDLDDLHRRMADRGVAMTGGIQGPPHWDGPGVLLRRASFGARCAVEARGIALTPAGWARYDAMTAETDRLLAIDPVLSRQEAAAKIWAMCLPATEAGLARQDLAYFTYRATDPAARRRDGLGPPAGLAGLLHGGWITAEPIVYEDVLPRPVADPGTADPPLDADWLAGVLDRPVHDPVEHYARQRQDSLDDASRALGIAPLAPPAAPPSPPD</sequence>
<comment type="caution">
    <text evidence="9">The sequence shown here is derived from an EMBL/GenBank/DDBJ whole genome shotgun (WGS) entry which is preliminary data.</text>
</comment>
<accession>A0A3M8VWV6</accession>
<evidence type="ECO:0000256" key="3">
    <source>
        <dbReference type="ARBA" id="ARBA00023002"/>
    </source>
</evidence>
<dbReference type="EC" id="1.13.11.93" evidence="6"/>
<dbReference type="Pfam" id="PF07063">
    <property type="entry name" value="HGLS"/>
    <property type="match status" value="3"/>
</dbReference>
<keyword evidence="2" id="KW-0223">Dioxygenase</keyword>
<dbReference type="RefSeq" id="WP_123101703.1">
    <property type="nucleotide sequence ID" value="NZ_RIBZ01000264.1"/>
</dbReference>
<feature type="compositionally biased region" description="Pro residues" evidence="8">
    <location>
        <begin position="394"/>
        <end position="405"/>
    </location>
</feature>
<evidence type="ECO:0000256" key="7">
    <source>
        <dbReference type="ARBA" id="ARBA00035045"/>
    </source>
</evidence>